<accession>A0ABP7S5A2</accession>
<evidence type="ECO:0000256" key="2">
    <source>
        <dbReference type="SAM" id="Phobius"/>
    </source>
</evidence>
<sequence>MKLRTAAQRLGRLFVIKTRWEAWAVTWAIALGAAERGKHYLAIYPGAIGWMFFAICCAVVFVAGAKLLDATRLEPELARVRRPALVRASSRRLRQPLSRNRPTASRPGAGSGSRSSRHTD</sequence>
<gene>
    <name evidence="3" type="ORF">GCM10022211_19510</name>
</gene>
<evidence type="ECO:0000313" key="3">
    <source>
        <dbReference type="EMBL" id="GAA4006720.1"/>
    </source>
</evidence>
<evidence type="ECO:0000313" key="4">
    <source>
        <dbReference type="Proteomes" id="UP001501310"/>
    </source>
</evidence>
<evidence type="ECO:0000256" key="1">
    <source>
        <dbReference type="SAM" id="MobiDB-lite"/>
    </source>
</evidence>
<keyword evidence="2" id="KW-0472">Membrane</keyword>
<feature type="compositionally biased region" description="Low complexity" evidence="1">
    <location>
        <begin position="104"/>
        <end position="114"/>
    </location>
</feature>
<dbReference type="Proteomes" id="UP001501310">
    <property type="component" value="Unassembled WGS sequence"/>
</dbReference>
<name>A0ABP7S5A2_9SPHN</name>
<comment type="caution">
    <text evidence="3">The sequence shown here is derived from an EMBL/GenBank/DDBJ whole genome shotgun (WGS) entry which is preliminary data.</text>
</comment>
<dbReference type="EMBL" id="BAAAZD010000002">
    <property type="protein sequence ID" value="GAA4006720.1"/>
    <property type="molecule type" value="Genomic_DNA"/>
</dbReference>
<reference evidence="4" key="1">
    <citation type="journal article" date="2019" name="Int. J. Syst. Evol. Microbiol.">
        <title>The Global Catalogue of Microorganisms (GCM) 10K type strain sequencing project: providing services to taxonomists for standard genome sequencing and annotation.</title>
        <authorList>
            <consortium name="The Broad Institute Genomics Platform"/>
            <consortium name="The Broad Institute Genome Sequencing Center for Infectious Disease"/>
            <person name="Wu L."/>
            <person name="Ma J."/>
        </authorList>
    </citation>
    <scope>NUCLEOTIDE SEQUENCE [LARGE SCALE GENOMIC DNA]</scope>
    <source>
        <strain evidence="4">JCM 16603</strain>
    </source>
</reference>
<keyword evidence="2" id="KW-0812">Transmembrane</keyword>
<proteinExistence type="predicted"/>
<feature type="region of interest" description="Disordered" evidence="1">
    <location>
        <begin position="89"/>
        <end position="120"/>
    </location>
</feature>
<protein>
    <submittedName>
        <fullName evidence="3">Uncharacterized protein</fullName>
    </submittedName>
</protein>
<organism evidence="3 4">
    <name type="scientific">Sphingomonas humi</name>
    <dbReference type="NCBI Taxonomy" id="335630"/>
    <lineage>
        <taxon>Bacteria</taxon>
        <taxon>Pseudomonadati</taxon>
        <taxon>Pseudomonadota</taxon>
        <taxon>Alphaproteobacteria</taxon>
        <taxon>Sphingomonadales</taxon>
        <taxon>Sphingomonadaceae</taxon>
        <taxon>Sphingomonas</taxon>
    </lineage>
</organism>
<keyword evidence="4" id="KW-1185">Reference proteome</keyword>
<keyword evidence="2" id="KW-1133">Transmembrane helix</keyword>
<feature type="transmembrane region" description="Helical" evidence="2">
    <location>
        <begin position="43"/>
        <end position="63"/>
    </location>
</feature>